<dbReference type="InterPro" id="IPR027304">
    <property type="entry name" value="Trigger_fact/SurA_dom_sf"/>
</dbReference>
<protein>
    <submittedName>
        <fullName evidence="5">SurA N-terminal domain protein</fullName>
    </submittedName>
</protein>
<dbReference type="PANTHER" id="PTHR47529:SF1">
    <property type="entry name" value="PERIPLASMIC CHAPERONE PPID"/>
    <property type="match status" value="1"/>
</dbReference>
<dbReference type="Proteomes" id="UP000023755">
    <property type="component" value="Chromosome"/>
</dbReference>
<dbReference type="OrthoDB" id="9768393at2"/>
<keyword evidence="4" id="KW-0143">Chaperone</keyword>
<dbReference type="KEGG" id="nhm:NHE_0617"/>
<dbReference type="HOGENOM" id="CLU_459144_0_0_5"/>
<dbReference type="GO" id="GO:0005886">
    <property type="term" value="C:plasma membrane"/>
    <property type="evidence" value="ECO:0007669"/>
    <property type="project" value="UniProtKB-SubCell"/>
</dbReference>
<dbReference type="AlphaFoldDB" id="X5GX02"/>
<accession>X5GX02</accession>
<evidence type="ECO:0000256" key="1">
    <source>
        <dbReference type="ARBA" id="ARBA00004236"/>
    </source>
</evidence>
<reference evidence="5 6" key="1">
    <citation type="submission" date="2014-03" db="EMBL/GenBank/DDBJ databases">
        <title>Sequencing and Comparison of Genomes and Transcriptome Profiles of Human Ehrlichiosis Agents.</title>
        <authorList>
            <person name="Lin M."/>
            <person name="Daugherty S.C."/>
            <person name="Nagaraj S."/>
            <person name="Cheng Z."/>
            <person name="Xiong Q."/>
            <person name="Lin F.-Y."/>
            <person name="Sengamalay N."/>
            <person name="Ott S."/>
            <person name="Godinez A."/>
            <person name="Tallon L.J."/>
            <person name="Sadzewicz L."/>
            <person name="Fraser C.M."/>
            <person name="Dunning Hotopp J.C."/>
            <person name="Rikihisa Y."/>
        </authorList>
    </citation>
    <scope>NUCLEOTIDE SEQUENCE [LARGE SCALE GENOMIC DNA]</scope>
    <source>
        <strain evidence="5 6">Oregon</strain>
    </source>
</reference>
<dbReference type="EMBL" id="CP007481">
    <property type="protein sequence ID" value="AHX11552.1"/>
    <property type="molecule type" value="Genomic_DNA"/>
</dbReference>
<evidence type="ECO:0000256" key="3">
    <source>
        <dbReference type="ARBA" id="ARBA00023136"/>
    </source>
</evidence>
<gene>
    <name evidence="5" type="ORF">NHE_0617</name>
</gene>
<dbReference type="InterPro" id="IPR052029">
    <property type="entry name" value="PpiD_chaperone"/>
</dbReference>
<dbReference type="SUPFAM" id="SSF109998">
    <property type="entry name" value="Triger factor/SurA peptide-binding domain-like"/>
    <property type="match status" value="1"/>
</dbReference>
<dbReference type="PANTHER" id="PTHR47529">
    <property type="entry name" value="PEPTIDYL-PROLYL CIS-TRANS ISOMERASE D"/>
    <property type="match status" value="1"/>
</dbReference>
<evidence type="ECO:0000256" key="4">
    <source>
        <dbReference type="ARBA" id="ARBA00023186"/>
    </source>
</evidence>
<sequence length="588" mass="67488">MQLKRILFSKWSVLVLVILALLGTAINGALIERNSDVVASVGREKITVDAFLSEYRKSERYIQSMFNFGLSSSQLKEMGVGRMVLTNLIQEKVIAQLLKRMNLHIHDSIAIDKIKRNELFLDDNKFSRAKLENFLDRNDLTEREYIEKVKQEIAKEFLFTPFFHIQGDYGKLARLFYDLEYQIRKVDVIKVNKSELPSVAVPTEAELLSFYNENKGGFIGEEYRTAEYATISEQTVKKELISVTDSEVQKKFESLQLGKRYYVDYIEFESREDAERMKKSIAANPEFYANDIKHIDGAFKIDLPSFLPKSLQWDGNKWLIIKDMGKFYLYRVVKIVPVSAADKEKSIAELSKFMVLDKLGLLAGQIGEDLASGADWETLKEKYGIKLQRVGPIGKDSRDKEGNAINIDGNLLEEIFKKEKGIQHELVSPANELIIFSVTSVEPAAEQPFEKVRAAVIKAVSSRKQEQIAFRLLQEKLVSNNHREQTIDLYRPDVSKSKRLHYEYSDDFIAEIFNLSVGDTTKLFESEKYFFIGKVLEKRKPEPDEVVLASIEAKIREELGFSMLSELIQTAVNEFKVKVTNNLIKDLL</sequence>
<name>X5GX02_9RICK</name>
<proteinExistence type="predicted"/>
<dbReference type="Gene3D" id="1.10.4030.10">
    <property type="entry name" value="Porin chaperone SurA, peptide-binding domain"/>
    <property type="match status" value="1"/>
</dbReference>
<organism evidence="5 6">
    <name type="scientific">Neorickettsia helminthoeca str. Oregon</name>
    <dbReference type="NCBI Taxonomy" id="1286528"/>
    <lineage>
        <taxon>Bacteria</taxon>
        <taxon>Pseudomonadati</taxon>
        <taxon>Pseudomonadota</taxon>
        <taxon>Alphaproteobacteria</taxon>
        <taxon>Rickettsiales</taxon>
        <taxon>Anaplasmataceae</taxon>
        <taxon>Neorickettsia</taxon>
    </lineage>
</organism>
<dbReference type="Pfam" id="PF13624">
    <property type="entry name" value="SurA_N_3"/>
    <property type="match status" value="1"/>
</dbReference>
<dbReference type="STRING" id="1286528.NHE_0617"/>
<keyword evidence="3" id="KW-0472">Membrane</keyword>
<evidence type="ECO:0000256" key="2">
    <source>
        <dbReference type="ARBA" id="ARBA00022475"/>
    </source>
</evidence>
<comment type="subcellular location">
    <subcellularLocation>
        <location evidence="1">Cell membrane</location>
    </subcellularLocation>
</comment>
<evidence type="ECO:0000313" key="5">
    <source>
        <dbReference type="EMBL" id="AHX11552.1"/>
    </source>
</evidence>
<keyword evidence="6" id="KW-1185">Reference proteome</keyword>
<evidence type="ECO:0000313" key="6">
    <source>
        <dbReference type="Proteomes" id="UP000023755"/>
    </source>
</evidence>
<keyword evidence="2" id="KW-1003">Cell membrane</keyword>